<dbReference type="Pfam" id="PF04932">
    <property type="entry name" value="Wzy_C"/>
    <property type="match status" value="1"/>
</dbReference>
<dbReference type="PANTHER" id="PTHR37422:SF23">
    <property type="entry name" value="TEICHURONIC ACID BIOSYNTHESIS PROTEIN TUAE"/>
    <property type="match status" value="1"/>
</dbReference>
<feature type="transmembrane region" description="Helical" evidence="5">
    <location>
        <begin position="181"/>
        <end position="197"/>
    </location>
</feature>
<keyword evidence="3 5" id="KW-1133">Transmembrane helix</keyword>
<feature type="transmembrane region" description="Helical" evidence="5">
    <location>
        <begin position="42"/>
        <end position="61"/>
    </location>
</feature>
<keyword evidence="4 5" id="KW-0472">Membrane</keyword>
<feature type="transmembrane region" description="Helical" evidence="5">
    <location>
        <begin position="369"/>
        <end position="389"/>
    </location>
</feature>
<reference evidence="7 8" key="1">
    <citation type="journal article" date="2017" name="DNA Res.">
        <title>Complete genome sequence and expression profile of the commercial lytic enzyme producer Lysobacter enzymogenes M497-1.</title>
        <authorList>
            <person name="Takami H."/>
            <person name="Toyoda A."/>
            <person name="Uchiyama I."/>
            <person name="Itoh T."/>
            <person name="Takaki Y."/>
            <person name="Arai W."/>
            <person name="Nishi S."/>
            <person name="Kawai M."/>
            <person name="Shinya K."/>
            <person name="Ikeda H."/>
        </authorList>
    </citation>
    <scope>NUCLEOTIDE SEQUENCE [LARGE SCALE GENOMIC DNA]</scope>
    <source>
        <strain evidence="7 8">M497-1</strain>
    </source>
</reference>
<dbReference type="Proteomes" id="UP000218824">
    <property type="component" value="Chromosome"/>
</dbReference>
<dbReference type="GeneID" id="83066265"/>
<feature type="transmembrane region" description="Helical" evidence="5">
    <location>
        <begin position="102"/>
        <end position="118"/>
    </location>
</feature>
<gene>
    <name evidence="7" type="ORF">LEN_4484</name>
</gene>
<dbReference type="RefSeq" id="WP_172437337.1">
    <property type="nucleotide sequence ID" value="NZ_AP014940.1"/>
</dbReference>
<dbReference type="PANTHER" id="PTHR37422">
    <property type="entry name" value="TEICHURONIC ACID BIOSYNTHESIS PROTEIN TUAE"/>
    <property type="match status" value="1"/>
</dbReference>
<evidence type="ECO:0000256" key="2">
    <source>
        <dbReference type="ARBA" id="ARBA00022692"/>
    </source>
</evidence>
<evidence type="ECO:0000313" key="7">
    <source>
        <dbReference type="EMBL" id="BAV99971.1"/>
    </source>
</evidence>
<keyword evidence="2 5" id="KW-0812">Transmembrane</keyword>
<dbReference type="GO" id="GO:0016020">
    <property type="term" value="C:membrane"/>
    <property type="evidence" value="ECO:0007669"/>
    <property type="project" value="UniProtKB-SubCell"/>
</dbReference>
<dbReference type="InterPro" id="IPR051533">
    <property type="entry name" value="WaaL-like"/>
</dbReference>
<evidence type="ECO:0000256" key="5">
    <source>
        <dbReference type="SAM" id="Phobius"/>
    </source>
</evidence>
<protein>
    <recommendedName>
        <fullName evidence="6">O-antigen ligase-related domain-containing protein</fullName>
    </recommendedName>
</protein>
<accession>A0AAU9BAH7</accession>
<feature type="domain" description="O-antigen ligase-related" evidence="6">
    <location>
        <begin position="186"/>
        <end position="342"/>
    </location>
</feature>
<evidence type="ECO:0000256" key="4">
    <source>
        <dbReference type="ARBA" id="ARBA00023136"/>
    </source>
</evidence>
<sequence>MPALPFSASDPGAAPRQRLALRLLQAALFLLPALLLSTPWALTPFAALALSAFALAPSVFARGWREVGRETRWLLAMAVLAAVVVLFSKFHFEVRWREADNRLRLLTAPFFAVLIYAWRPSRRWLWLGALFGLAAAFVLALYQVASGTERALGWTANAIVFADALIALIVLAVFTRPSGELVWTALACALGVAAVALSGSRGVWPALAIVLLVALIVSGGRARKLSWAVLAALALTVVASHWIAPLAQQIRLTELVSDMDRVKRGDHESSLGARMTLLELAGDTFAEHPLTGVGVGRFEKVVMATPQCAPPAPRIGFCKLGHAHSDAFEWAATMGLPGLLAILAIYLVPLALFARLLRAQSAGRARSSALAGLVLVLVYIACGLTQSMFAHQLVASFYAVAVGVLYGFALIERERGPQ</sequence>
<proteinExistence type="predicted"/>
<feature type="transmembrane region" description="Helical" evidence="5">
    <location>
        <begin position="338"/>
        <end position="357"/>
    </location>
</feature>
<evidence type="ECO:0000313" key="8">
    <source>
        <dbReference type="Proteomes" id="UP000218824"/>
    </source>
</evidence>
<feature type="transmembrane region" description="Helical" evidence="5">
    <location>
        <begin position="73"/>
        <end position="90"/>
    </location>
</feature>
<dbReference type="InterPro" id="IPR007016">
    <property type="entry name" value="O-antigen_ligase-rel_domated"/>
</dbReference>
<dbReference type="KEGG" id="lem:LEN_4484"/>
<dbReference type="EMBL" id="AP014940">
    <property type="protein sequence ID" value="BAV99971.1"/>
    <property type="molecule type" value="Genomic_DNA"/>
</dbReference>
<evidence type="ECO:0000256" key="3">
    <source>
        <dbReference type="ARBA" id="ARBA00022989"/>
    </source>
</evidence>
<feature type="transmembrane region" description="Helical" evidence="5">
    <location>
        <begin position="203"/>
        <end position="220"/>
    </location>
</feature>
<evidence type="ECO:0000256" key="1">
    <source>
        <dbReference type="ARBA" id="ARBA00004141"/>
    </source>
</evidence>
<comment type="subcellular location">
    <subcellularLocation>
        <location evidence="1">Membrane</location>
        <topology evidence="1">Multi-pass membrane protein</topology>
    </subcellularLocation>
</comment>
<evidence type="ECO:0000259" key="6">
    <source>
        <dbReference type="Pfam" id="PF04932"/>
    </source>
</evidence>
<dbReference type="AlphaFoldDB" id="A0AAU9BAH7"/>
<feature type="transmembrane region" description="Helical" evidence="5">
    <location>
        <begin position="395"/>
        <end position="411"/>
    </location>
</feature>
<name>A0AAU9BAH7_LYSEN</name>
<organism evidence="7 8">
    <name type="scientific">Lysobacter enzymogenes</name>
    <dbReference type="NCBI Taxonomy" id="69"/>
    <lineage>
        <taxon>Bacteria</taxon>
        <taxon>Pseudomonadati</taxon>
        <taxon>Pseudomonadota</taxon>
        <taxon>Gammaproteobacteria</taxon>
        <taxon>Lysobacterales</taxon>
        <taxon>Lysobacteraceae</taxon>
        <taxon>Lysobacter</taxon>
    </lineage>
</organism>
<feature type="transmembrane region" description="Helical" evidence="5">
    <location>
        <begin position="227"/>
        <end position="244"/>
    </location>
</feature>
<feature type="transmembrane region" description="Helical" evidence="5">
    <location>
        <begin position="151"/>
        <end position="174"/>
    </location>
</feature>
<feature type="transmembrane region" description="Helical" evidence="5">
    <location>
        <begin position="125"/>
        <end position="145"/>
    </location>
</feature>